<dbReference type="PANTHER" id="PTHR28574:SF1">
    <property type="entry name" value="RIKEN CDNA 6820408C15 GENE"/>
    <property type="match status" value="1"/>
</dbReference>
<evidence type="ECO:0000313" key="2">
    <source>
        <dbReference type="EMBL" id="KAL3859500.1"/>
    </source>
</evidence>
<gene>
    <name evidence="2" type="ORF">ACJMK2_009718</name>
</gene>
<evidence type="ECO:0000256" key="1">
    <source>
        <dbReference type="SAM" id="Coils"/>
    </source>
</evidence>
<reference evidence="2 3" key="1">
    <citation type="submission" date="2024-11" db="EMBL/GenBank/DDBJ databases">
        <title>Chromosome-level genome assembly of the freshwater bivalve Anodonta woodiana.</title>
        <authorList>
            <person name="Chen X."/>
        </authorList>
    </citation>
    <scope>NUCLEOTIDE SEQUENCE [LARGE SCALE GENOMIC DNA]</scope>
    <source>
        <strain evidence="2">MN2024</strain>
        <tissue evidence="2">Gills</tissue>
    </source>
</reference>
<comment type="caution">
    <text evidence="2">The sequence shown here is derived from an EMBL/GenBank/DDBJ whole genome shotgun (WGS) entry which is preliminary data.</text>
</comment>
<organism evidence="2 3">
    <name type="scientific">Sinanodonta woodiana</name>
    <name type="common">Chinese pond mussel</name>
    <name type="synonym">Anodonta woodiana</name>
    <dbReference type="NCBI Taxonomy" id="1069815"/>
    <lineage>
        <taxon>Eukaryota</taxon>
        <taxon>Metazoa</taxon>
        <taxon>Spiralia</taxon>
        <taxon>Lophotrochozoa</taxon>
        <taxon>Mollusca</taxon>
        <taxon>Bivalvia</taxon>
        <taxon>Autobranchia</taxon>
        <taxon>Heteroconchia</taxon>
        <taxon>Palaeoheterodonta</taxon>
        <taxon>Unionida</taxon>
        <taxon>Unionoidea</taxon>
        <taxon>Unionidae</taxon>
        <taxon>Unioninae</taxon>
        <taxon>Sinanodonta</taxon>
    </lineage>
</organism>
<dbReference type="AlphaFoldDB" id="A0ABD3VDD1"/>
<dbReference type="EMBL" id="JBJQND010000012">
    <property type="protein sequence ID" value="KAL3859500.1"/>
    <property type="molecule type" value="Genomic_DNA"/>
</dbReference>
<name>A0ABD3VDD1_SINWO</name>
<proteinExistence type="predicted"/>
<feature type="coiled-coil region" evidence="1">
    <location>
        <begin position="89"/>
        <end position="136"/>
    </location>
</feature>
<keyword evidence="3" id="KW-1185">Reference proteome</keyword>
<dbReference type="Pfam" id="PF15397">
    <property type="entry name" value="DUF4618"/>
    <property type="match status" value="1"/>
</dbReference>
<dbReference type="InterPro" id="IPR029236">
    <property type="entry name" value="DUF4618"/>
</dbReference>
<keyword evidence="1" id="KW-0175">Coiled coil</keyword>
<dbReference type="Proteomes" id="UP001634394">
    <property type="component" value="Unassembled WGS sequence"/>
</dbReference>
<feature type="coiled-coil region" evidence="1">
    <location>
        <begin position="303"/>
        <end position="333"/>
    </location>
</feature>
<accession>A0ABD3VDD1</accession>
<sequence length="375" mass="43828">MAASWGKRAANRIDRTQFEKDELLKSLGSQFNVDFADYDKWTRKTVKRPAAQKQAADDSFKFDLVGPGPSQRTVSADSCRHGAGQGLSFREKRMAIKQQEQDKEKAERLKILELRIRTRRRTLIEYEKRAAELLEQNIALKGGIDHHEHQTLDEVKGLLRKYEKYRGGITTLNSHFQKEYEAAKRELQDTKKRIGDRLHELENKVAELDQQLKVKQDELHILMSYKDKEYPVKAMKISNLQKETQTLKISNEEDQEELEHIIKTELGKYEKERTVSTNQIVKSITEKAISMMHPSLKDMALQNMVMQKEIEFHKKEQEELEIANQELQTLVLKLLSDPKTNTRFQMFPEFFPSQQKCTPDMDVVLDIPTQEWLPI</sequence>
<evidence type="ECO:0000313" key="3">
    <source>
        <dbReference type="Proteomes" id="UP001634394"/>
    </source>
</evidence>
<feature type="coiled-coil region" evidence="1">
    <location>
        <begin position="173"/>
        <end position="257"/>
    </location>
</feature>
<protein>
    <submittedName>
        <fullName evidence="2">Uncharacterized protein</fullName>
    </submittedName>
</protein>
<dbReference type="PANTHER" id="PTHR28574">
    <property type="entry name" value="RIKEN CDNA 6820408C15"/>
    <property type="match status" value="1"/>
</dbReference>